<dbReference type="InterPro" id="IPR003010">
    <property type="entry name" value="C-N_Hydrolase"/>
</dbReference>
<dbReference type="InterPro" id="IPR036526">
    <property type="entry name" value="C-N_Hydrolase_sf"/>
</dbReference>
<keyword evidence="3" id="KW-1185">Reference proteome</keyword>
<protein>
    <recommendedName>
        <fullName evidence="1">CN hydrolase domain-containing protein</fullName>
    </recommendedName>
</protein>
<evidence type="ECO:0000313" key="2">
    <source>
        <dbReference type="EMBL" id="GAA3792503.1"/>
    </source>
</evidence>
<name>A0ABP7HG92_9ACTN</name>
<accession>A0ABP7HG92</accession>
<proteinExistence type="predicted"/>
<evidence type="ECO:0000313" key="3">
    <source>
        <dbReference type="Proteomes" id="UP001501009"/>
    </source>
</evidence>
<sequence length="515" mass="57771">MNEEMPRAAVHSINGVELTADPADLFVILYDLLPEERFRADEAIDWLQDLTVREKADHICRQVLQTGRVTEKLAGDIVREVDNHGHLGMFTALVGLDRALAAANPFNTRFNDPTMDWLRVRYIRHNRLNTPRRTTGLLLPRCARPGKVMAEWENKTDFFNVHRVTPDDCRRIRLSRIPALNDPGFKGEESISIGAVPIVERYTDLKFEWERKGPGRRYRITPSEDLGVRIGSAVRNLWQSGAEIGVLPESTVSTPLLKNWKNALRELPQDSGLRWLLVGTGPLTDTNPPPNRAVLIDCRTREVILRQDKMAGFTVTTDLADQWRLPGGPHQGLAREDINRGTEITVLESSLGRLAVFICEDIKQSVRWAAQLQALGVSHIFVPLFAAPILRARPQWERQAAQRCIEELGAWVVLSNSLAVGAEMKTPDYVEPGDGFNCVVVGPRTHKATTYADYDTQFCRADSAVDVSRVHYRNDTPQTAEDGMPLPLPTLQPGWSEVEPAYADVDDEPDWGEAG</sequence>
<dbReference type="RefSeq" id="WP_275771040.1">
    <property type="nucleotide sequence ID" value="NZ_BAABDE010000013.1"/>
</dbReference>
<feature type="domain" description="CN hydrolase" evidence="1">
    <location>
        <begin position="211"/>
        <end position="456"/>
    </location>
</feature>
<dbReference type="Proteomes" id="UP001501009">
    <property type="component" value="Unassembled WGS sequence"/>
</dbReference>
<dbReference type="PROSITE" id="PS50263">
    <property type="entry name" value="CN_HYDROLASE"/>
    <property type="match status" value="1"/>
</dbReference>
<dbReference type="Gene3D" id="3.60.110.10">
    <property type="entry name" value="Carbon-nitrogen hydrolase"/>
    <property type="match status" value="1"/>
</dbReference>
<organism evidence="2 3">
    <name type="scientific">Streptomyces coacervatus</name>
    <dbReference type="NCBI Taxonomy" id="647381"/>
    <lineage>
        <taxon>Bacteria</taxon>
        <taxon>Bacillati</taxon>
        <taxon>Actinomycetota</taxon>
        <taxon>Actinomycetes</taxon>
        <taxon>Kitasatosporales</taxon>
        <taxon>Streptomycetaceae</taxon>
        <taxon>Streptomyces</taxon>
    </lineage>
</organism>
<dbReference type="SUPFAM" id="SSF56317">
    <property type="entry name" value="Carbon-nitrogen hydrolase"/>
    <property type="match status" value="1"/>
</dbReference>
<reference evidence="3" key="1">
    <citation type="journal article" date="2019" name="Int. J. Syst. Evol. Microbiol.">
        <title>The Global Catalogue of Microorganisms (GCM) 10K type strain sequencing project: providing services to taxonomists for standard genome sequencing and annotation.</title>
        <authorList>
            <consortium name="The Broad Institute Genomics Platform"/>
            <consortium name="The Broad Institute Genome Sequencing Center for Infectious Disease"/>
            <person name="Wu L."/>
            <person name="Ma J."/>
        </authorList>
    </citation>
    <scope>NUCLEOTIDE SEQUENCE [LARGE SCALE GENOMIC DNA]</scope>
    <source>
        <strain evidence="3">JCM 17138</strain>
    </source>
</reference>
<comment type="caution">
    <text evidence="2">The sequence shown here is derived from an EMBL/GenBank/DDBJ whole genome shotgun (WGS) entry which is preliminary data.</text>
</comment>
<gene>
    <name evidence="2" type="ORF">GCM10022403_028130</name>
</gene>
<dbReference type="EMBL" id="BAABDE010000013">
    <property type="protein sequence ID" value="GAA3792503.1"/>
    <property type="molecule type" value="Genomic_DNA"/>
</dbReference>
<evidence type="ECO:0000259" key="1">
    <source>
        <dbReference type="PROSITE" id="PS50263"/>
    </source>
</evidence>